<dbReference type="InterPro" id="IPR001138">
    <property type="entry name" value="Zn2Cys6_DnaBD"/>
</dbReference>
<dbReference type="PANTHER" id="PTHR47338:SF19">
    <property type="entry name" value="ZN(II)2CYS6 TRANSCRIPTION FACTOR (EUROFUNG)"/>
    <property type="match status" value="1"/>
</dbReference>
<dbReference type="GO" id="GO:0006351">
    <property type="term" value="P:DNA-templated transcription"/>
    <property type="evidence" value="ECO:0007669"/>
    <property type="project" value="InterPro"/>
</dbReference>
<comment type="subcellular location">
    <subcellularLocation>
        <location evidence="1">Nucleus</location>
    </subcellularLocation>
</comment>
<evidence type="ECO:0000256" key="1">
    <source>
        <dbReference type="ARBA" id="ARBA00004123"/>
    </source>
</evidence>
<keyword evidence="3" id="KW-0805">Transcription regulation</keyword>
<dbReference type="GO" id="GO:0008270">
    <property type="term" value="F:zinc ion binding"/>
    <property type="evidence" value="ECO:0007669"/>
    <property type="project" value="InterPro"/>
</dbReference>
<dbReference type="EMBL" id="KV441493">
    <property type="protein sequence ID" value="OAG15417.1"/>
    <property type="molecule type" value="Genomic_DNA"/>
</dbReference>
<feature type="region of interest" description="Disordered" evidence="6">
    <location>
        <begin position="49"/>
        <end position="94"/>
    </location>
</feature>
<keyword evidence="2" id="KW-0479">Metal-binding</keyword>
<dbReference type="VEuPathDB" id="FungiDB:CC77DRAFT_1024786"/>
<dbReference type="Proteomes" id="UP000077248">
    <property type="component" value="Unassembled WGS sequence"/>
</dbReference>
<dbReference type="KEGG" id="aalt:CC77DRAFT_1024786"/>
<dbReference type="CDD" id="cd12148">
    <property type="entry name" value="fungal_TF_MHR"/>
    <property type="match status" value="1"/>
</dbReference>
<dbReference type="Gene3D" id="4.10.240.10">
    <property type="entry name" value="Zn(2)-C6 fungal-type DNA-binding domain"/>
    <property type="match status" value="1"/>
</dbReference>
<evidence type="ECO:0000256" key="4">
    <source>
        <dbReference type="ARBA" id="ARBA00023163"/>
    </source>
</evidence>
<dbReference type="SMART" id="SM00066">
    <property type="entry name" value="GAL4"/>
    <property type="match status" value="1"/>
</dbReference>
<evidence type="ECO:0000256" key="2">
    <source>
        <dbReference type="ARBA" id="ARBA00022723"/>
    </source>
</evidence>
<dbReference type="CDD" id="cd00067">
    <property type="entry name" value="GAL4"/>
    <property type="match status" value="1"/>
</dbReference>
<evidence type="ECO:0000313" key="8">
    <source>
        <dbReference type="EMBL" id="OAG15417.1"/>
    </source>
</evidence>
<evidence type="ECO:0000256" key="5">
    <source>
        <dbReference type="ARBA" id="ARBA00023242"/>
    </source>
</evidence>
<dbReference type="Pfam" id="PF00172">
    <property type="entry name" value="Zn_clus"/>
    <property type="match status" value="1"/>
</dbReference>
<dbReference type="PANTHER" id="PTHR47338">
    <property type="entry name" value="ZN(II)2CYS6 TRANSCRIPTION FACTOR (EUROFUNG)-RELATED"/>
    <property type="match status" value="1"/>
</dbReference>
<evidence type="ECO:0000256" key="3">
    <source>
        <dbReference type="ARBA" id="ARBA00023015"/>
    </source>
</evidence>
<dbReference type="AlphaFoldDB" id="A0A177D7Z0"/>
<evidence type="ECO:0000313" key="9">
    <source>
        <dbReference type="Proteomes" id="UP000077248"/>
    </source>
</evidence>
<evidence type="ECO:0000256" key="6">
    <source>
        <dbReference type="SAM" id="MobiDB-lite"/>
    </source>
</evidence>
<name>A0A177D7Z0_ALTAL</name>
<dbReference type="Pfam" id="PF04082">
    <property type="entry name" value="Fungal_trans"/>
    <property type="match status" value="1"/>
</dbReference>
<keyword evidence="4" id="KW-0804">Transcription</keyword>
<dbReference type="GeneID" id="29111530"/>
<keyword evidence="5" id="KW-0539">Nucleus</keyword>
<dbReference type="InterPro" id="IPR050815">
    <property type="entry name" value="TF_fung"/>
</dbReference>
<gene>
    <name evidence="8" type="ORF">CC77DRAFT_1024786</name>
</gene>
<dbReference type="PROSITE" id="PS50048">
    <property type="entry name" value="ZN2_CY6_FUNGAL_2"/>
    <property type="match status" value="1"/>
</dbReference>
<dbReference type="GO" id="GO:0005634">
    <property type="term" value="C:nucleus"/>
    <property type="evidence" value="ECO:0007669"/>
    <property type="project" value="UniProtKB-SubCell"/>
</dbReference>
<sequence length="642" mass="72408">MARKTIACASCRRQKIKCIHEGLPPCRSCSKKGRIEPGQCVLTSPILSQPSRCPPPSTSQRTNLPSVSGDSHAAVGTGTTPVRQRANAQRHASDSNDVLFQRDGTELIRACLVFKRKFPELRFLHLPTISKSLRNLQSLKSLESPALQTFFLSIMAVHAVSGKDKARLSTADQFATAVRDRVTVLTPPSLVTVQTLLVLSMYEWGVGNRQQAWLSSGMAIRMMQSLQSMTACTEHQPEDLNVHNRTLWSCFIMDRLIFSGMPQPYALSCNSLRTSWPSSEEDFVFGLPPVSSRHATAGRSLLDDMPGNMANSYNVLVRGFDIWARILQWVISGGRFLPDMSLPANCPWNPTSPWALLYQELQAWRSLLEERMLFPKVSVESHAALEQAEPFAYVNLVYYISLIFLNREYLPFLPTTCDRPSGPIDPPLLPPDAPVGWWDARATELFASAGSITTIMEDLDNAGASLHTPFPSFCVFSAVTMNMYRSAFPWMSPDKLQDGRSLVEKNLVWLDTFRKIWPVGERWWLTSQRTKQLYDHASADLERYQGRARTDFDALEASMHDCRRRRPSVDEYRDLNPDASLIRDSTSTRLEEQGLCETNCNGDMPEMTWQSDMGWSQLWPLWDQEDSGYLVYSGLSPNTECL</sequence>
<dbReference type="GO" id="GO:0000981">
    <property type="term" value="F:DNA-binding transcription factor activity, RNA polymerase II-specific"/>
    <property type="evidence" value="ECO:0007669"/>
    <property type="project" value="InterPro"/>
</dbReference>
<dbReference type="SUPFAM" id="SSF57701">
    <property type="entry name" value="Zn2/Cys6 DNA-binding domain"/>
    <property type="match status" value="1"/>
</dbReference>
<dbReference type="RefSeq" id="XP_018380838.1">
    <property type="nucleotide sequence ID" value="XM_018525936.1"/>
</dbReference>
<dbReference type="InterPro" id="IPR007219">
    <property type="entry name" value="XnlR_reg_dom"/>
</dbReference>
<dbReference type="GO" id="GO:0003677">
    <property type="term" value="F:DNA binding"/>
    <property type="evidence" value="ECO:0007669"/>
    <property type="project" value="InterPro"/>
</dbReference>
<dbReference type="OMA" id="IYAQAMS"/>
<reference evidence="8 9" key="1">
    <citation type="submission" date="2016-05" db="EMBL/GenBank/DDBJ databases">
        <title>Comparative analysis of secretome profiles of manganese(II)-oxidizing ascomycete fungi.</title>
        <authorList>
            <consortium name="DOE Joint Genome Institute"/>
            <person name="Zeiner C.A."/>
            <person name="Purvine S.O."/>
            <person name="Zink E.M."/>
            <person name="Wu S."/>
            <person name="Pasa-Tolic L."/>
            <person name="Chaput D.L."/>
            <person name="Haridas S."/>
            <person name="Grigoriev I.V."/>
            <person name="Santelli C.M."/>
            <person name="Hansel C.M."/>
        </authorList>
    </citation>
    <scope>NUCLEOTIDE SEQUENCE [LARGE SCALE GENOMIC DNA]</scope>
    <source>
        <strain evidence="8 9">SRC1lrK2f</strain>
    </source>
</reference>
<organism evidence="8 9">
    <name type="scientific">Alternaria alternata</name>
    <name type="common">Alternaria rot fungus</name>
    <name type="synonym">Torula alternata</name>
    <dbReference type="NCBI Taxonomy" id="5599"/>
    <lineage>
        <taxon>Eukaryota</taxon>
        <taxon>Fungi</taxon>
        <taxon>Dikarya</taxon>
        <taxon>Ascomycota</taxon>
        <taxon>Pezizomycotina</taxon>
        <taxon>Dothideomycetes</taxon>
        <taxon>Pleosporomycetidae</taxon>
        <taxon>Pleosporales</taxon>
        <taxon>Pleosporineae</taxon>
        <taxon>Pleosporaceae</taxon>
        <taxon>Alternaria</taxon>
        <taxon>Alternaria sect. Alternaria</taxon>
        <taxon>Alternaria alternata complex</taxon>
    </lineage>
</organism>
<dbReference type="SMART" id="SM00906">
    <property type="entry name" value="Fungal_trans"/>
    <property type="match status" value="1"/>
</dbReference>
<evidence type="ECO:0000259" key="7">
    <source>
        <dbReference type="PROSITE" id="PS50048"/>
    </source>
</evidence>
<feature type="domain" description="Zn(2)-C6 fungal-type" evidence="7">
    <location>
        <begin position="7"/>
        <end position="42"/>
    </location>
</feature>
<keyword evidence="9" id="KW-1185">Reference proteome</keyword>
<accession>A0A177D7Z0</accession>
<proteinExistence type="predicted"/>
<protein>
    <recommendedName>
        <fullName evidence="7">Zn(2)-C6 fungal-type domain-containing protein</fullName>
    </recommendedName>
</protein>
<feature type="compositionally biased region" description="Polar residues" evidence="6">
    <location>
        <begin position="58"/>
        <end position="69"/>
    </location>
</feature>
<dbReference type="InterPro" id="IPR036864">
    <property type="entry name" value="Zn2-C6_fun-type_DNA-bd_sf"/>
</dbReference>